<protein>
    <submittedName>
        <fullName evidence="1">Uncharacterized protein</fullName>
    </submittedName>
</protein>
<proteinExistence type="predicted"/>
<evidence type="ECO:0000313" key="2">
    <source>
        <dbReference type="Proteomes" id="UP000821845"/>
    </source>
</evidence>
<sequence>MENERKQWRQAARENEKKRPTLAANVGGEATSSSEDRPQPRPPRKPRRREKAPRTSQSGPPSPNRMSTPPTTTAFPGGRGSEGGTKSKNRIRVQSGQRHVLGQSEQNFNEQNEAASVSPVNDL</sequence>
<dbReference type="Proteomes" id="UP000821845">
    <property type="component" value="Chromosome 5"/>
</dbReference>
<comment type="caution">
    <text evidence="1">The sequence shown here is derived from an EMBL/GenBank/DDBJ whole genome shotgun (WGS) entry which is preliminary data.</text>
</comment>
<gene>
    <name evidence="1" type="ORF">HPB50_003784</name>
</gene>
<organism evidence="1 2">
    <name type="scientific">Hyalomma asiaticum</name>
    <name type="common">Tick</name>
    <dbReference type="NCBI Taxonomy" id="266040"/>
    <lineage>
        <taxon>Eukaryota</taxon>
        <taxon>Metazoa</taxon>
        <taxon>Ecdysozoa</taxon>
        <taxon>Arthropoda</taxon>
        <taxon>Chelicerata</taxon>
        <taxon>Arachnida</taxon>
        <taxon>Acari</taxon>
        <taxon>Parasitiformes</taxon>
        <taxon>Ixodida</taxon>
        <taxon>Ixodoidea</taxon>
        <taxon>Ixodidae</taxon>
        <taxon>Hyalomminae</taxon>
        <taxon>Hyalomma</taxon>
    </lineage>
</organism>
<evidence type="ECO:0000313" key="1">
    <source>
        <dbReference type="EMBL" id="KAH6929643.1"/>
    </source>
</evidence>
<keyword evidence="2" id="KW-1185">Reference proteome</keyword>
<name>A0ACB7S7J0_HYAAI</name>
<reference evidence="1" key="1">
    <citation type="submission" date="2020-05" db="EMBL/GenBank/DDBJ databases">
        <title>Large-scale comparative analyses of tick genomes elucidate their genetic diversity and vector capacities.</title>
        <authorList>
            <person name="Jia N."/>
            <person name="Wang J."/>
            <person name="Shi W."/>
            <person name="Du L."/>
            <person name="Sun Y."/>
            <person name="Zhan W."/>
            <person name="Jiang J."/>
            <person name="Wang Q."/>
            <person name="Zhang B."/>
            <person name="Ji P."/>
            <person name="Sakyi L.B."/>
            <person name="Cui X."/>
            <person name="Yuan T."/>
            <person name="Jiang B."/>
            <person name="Yang W."/>
            <person name="Lam T.T.-Y."/>
            <person name="Chang Q."/>
            <person name="Ding S."/>
            <person name="Wang X."/>
            <person name="Zhu J."/>
            <person name="Ruan X."/>
            <person name="Zhao L."/>
            <person name="Wei J."/>
            <person name="Que T."/>
            <person name="Du C."/>
            <person name="Cheng J."/>
            <person name="Dai P."/>
            <person name="Han X."/>
            <person name="Huang E."/>
            <person name="Gao Y."/>
            <person name="Liu J."/>
            <person name="Shao H."/>
            <person name="Ye R."/>
            <person name="Li L."/>
            <person name="Wei W."/>
            <person name="Wang X."/>
            <person name="Wang C."/>
            <person name="Yang T."/>
            <person name="Huo Q."/>
            <person name="Li W."/>
            <person name="Guo W."/>
            <person name="Chen H."/>
            <person name="Zhou L."/>
            <person name="Ni X."/>
            <person name="Tian J."/>
            <person name="Zhou Y."/>
            <person name="Sheng Y."/>
            <person name="Liu T."/>
            <person name="Pan Y."/>
            <person name="Xia L."/>
            <person name="Li J."/>
            <person name="Zhao F."/>
            <person name="Cao W."/>
        </authorList>
    </citation>
    <scope>NUCLEOTIDE SEQUENCE</scope>
    <source>
        <strain evidence="1">Hyas-2018</strain>
    </source>
</reference>
<accession>A0ACB7S7J0</accession>
<dbReference type="EMBL" id="CM023485">
    <property type="protein sequence ID" value="KAH6929643.1"/>
    <property type="molecule type" value="Genomic_DNA"/>
</dbReference>